<evidence type="ECO:0000313" key="8">
    <source>
        <dbReference type="Proteomes" id="UP000292345"/>
    </source>
</evidence>
<evidence type="ECO:0000313" key="7">
    <source>
        <dbReference type="EMBL" id="RZM80262.1"/>
    </source>
</evidence>
<sequence>MALYVNTNVMSLNAQRQLMNSGNSLDTSFKRLSSGFRINSASDDAAGMQISNRLTGQINGLDQGIRNANDGISLAQTAEGALDEMTAMFQRVRTLSQQAANGTNTDEDRLAVQEEIRSLVSEVNRVATDTTFGGQNLLDGTYQASFQVGADAAQTISFSMREVGGTAAGNSLTANGGFTLSGIAGAASTVTGKALHGAPSVGVIGTAQQATLSALDSAYTASDTYASVFTETGISVSSQVGAQLVMAGMDALIAVVDKKRAELGAVQNRFQSTIRNQSNISENLSAARSRIKDTDFAQETANLTKMQILQQASSSILSQANQRPQVALSLLG</sequence>
<keyword evidence="7" id="KW-0969">Cilium</keyword>
<dbReference type="GO" id="GO:0005198">
    <property type="term" value="F:structural molecule activity"/>
    <property type="evidence" value="ECO:0007669"/>
    <property type="project" value="UniProtKB-UniRule"/>
</dbReference>
<dbReference type="Proteomes" id="UP000292345">
    <property type="component" value="Unassembled WGS sequence"/>
</dbReference>
<proteinExistence type="inferred from homology"/>
<dbReference type="SUPFAM" id="SSF64518">
    <property type="entry name" value="Phase 1 flagellin"/>
    <property type="match status" value="1"/>
</dbReference>
<gene>
    <name evidence="7" type="ORF">C3B51_11915</name>
</gene>
<comment type="subcellular location">
    <subcellularLocation>
        <location evidence="4">Secreted</location>
    </subcellularLocation>
    <subcellularLocation>
        <location evidence="4">Bacterial flagellum</location>
    </subcellularLocation>
</comment>
<dbReference type="GO" id="GO:0009288">
    <property type="term" value="C:bacterial-type flagellum"/>
    <property type="evidence" value="ECO:0007669"/>
    <property type="project" value="UniProtKB-SubCell"/>
</dbReference>
<dbReference type="PANTHER" id="PTHR42792">
    <property type="entry name" value="FLAGELLIN"/>
    <property type="match status" value="1"/>
</dbReference>
<dbReference type="InterPro" id="IPR001029">
    <property type="entry name" value="Flagellin_N"/>
</dbReference>
<reference evidence="7 8" key="1">
    <citation type="submission" date="2018-01" db="EMBL/GenBank/DDBJ databases">
        <title>Co-occurrence of chitin degradation, pigmentation and bioactivity in marine Pseudoalteromonas.</title>
        <authorList>
            <person name="Paulsen S."/>
            <person name="Gram L."/>
            <person name="Machado H."/>
        </authorList>
    </citation>
    <scope>NUCLEOTIDE SEQUENCE [LARGE SCALE GENOMIC DNA]</scope>
    <source>
        <strain evidence="7 8">S1946</strain>
    </source>
</reference>
<keyword evidence="2 4" id="KW-0964">Secreted</keyword>
<name>A0A4Q7EC07_9GAMM</name>
<feature type="domain" description="Flagellin C-terminal" evidence="6">
    <location>
        <begin position="248"/>
        <end position="331"/>
    </location>
</feature>
<dbReference type="InterPro" id="IPR042187">
    <property type="entry name" value="Flagellin_C_sub2"/>
</dbReference>
<protein>
    <recommendedName>
        <fullName evidence="4">Flagellin</fullName>
    </recommendedName>
</protein>
<evidence type="ECO:0000256" key="4">
    <source>
        <dbReference type="RuleBase" id="RU362073"/>
    </source>
</evidence>
<keyword evidence="3 4" id="KW-0975">Bacterial flagellum</keyword>
<dbReference type="InterPro" id="IPR046358">
    <property type="entry name" value="Flagellin_C"/>
</dbReference>
<dbReference type="RefSeq" id="WP_125720729.1">
    <property type="nucleotide sequence ID" value="NZ_PPUZ01000032.1"/>
</dbReference>
<dbReference type="AlphaFoldDB" id="A0A4Q7EC07"/>
<dbReference type="Pfam" id="PF00669">
    <property type="entry name" value="Flagellin_N"/>
    <property type="match status" value="1"/>
</dbReference>
<dbReference type="InterPro" id="IPR001492">
    <property type="entry name" value="Flagellin"/>
</dbReference>
<dbReference type="PRINTS" id="PR00207">
    <property type="entry name" value="FLAGELLIN"/>
</dbReference>
<organism evidence="7 8">
    <name type="scientific">Pseudoalteromonas rubra</name>
    <dbReference type="NCBI Taxonomy" id="43658"/>
    <lineage>
        <taxon>Bacteria</taxon>
        <taxon>Pseudomonadati</taxon>
        <taxon>Pseudomonadota</taxon>
        <taxon>Gammaproteobacteria</taxon>
        <taxon>Alteromonadales</taxon>
        <taxon>Pseudoalteromonadaceae</taxon>
        <taxon>Pseudoalteromonas</taxon>
    </lineage>
</organism>
<keyword evidence="7" id="KW-0966">Cell projection</keyword>
<dbReference type="Gene3D" id="6.10.10.10">
    <property type="entry name" value="Flagellar export chaperone, C-terminal domain"/>
    <property type="match status" value="1"/>
</dbReference>
<comment type="similarity">
    <text evidence="1 4">Belongs to the bacterial flagellin family.</text>
</comment>
<comment type="function">
    <text evidence="4">Flagellin is the subunit protein which polymerizes to form the filaments of bacterial flagella.</text>
</comment>
<evidence type="ECO:0000259" key="5">
    <source>
        <dbReference type="Pfam" id="PF00669"/>
    </source>
</evidence>
<accession>A0A4Q7EC07</accession>
<evidence type="ECO:0000256" key="3">
    <source>
        <dbReference type="ARBA" id="ARBA00023143"/>
    </source>
</evidence>
<keyword evidence="7" id="KW-0282">Flagellum</keyword>
<dbReference type="GO" id="GO:0005576">
    <property type="term" value="C:extracellular region"/>
    <property type="evidence" value="ECO:0007669"/>
    <property type="project" value="UniProtKB-SubCell"/>
</dbReference>
<dbReference type="OrthoDB" id="9796789at2"/>
<comment type="caution">
    <text evidence="7">The sequence shown here is derived from an EMBL/GenBank/DDBJ whole genome shotgun (WGS) entry which is preliminary data.</text>
</comment>
<dbReference type="EMBL" id="PPUZ01000032">
    <property type="protein sequence ID" value="RZM80262.1"/>
    <property type="molecule type" value="Genomic_DNA"/>
</dbReference>
<evidence type="ECO:0000256" key="2">
    <source>
        <dbReference type="ARBA" id="ARBA00022525"/>
    </source>
</evidence>
<dbReference type="Gene3D" id="1.20.1330.10">
    <property type="entry name" value="f41 fragment of flagellin, N-terminal domain"/>
    <property type="match status" value="1"/>
</dbReference>
<evidence type="ECO:0000256" key="1">
    <source>
        <dbReference type="ARBA" id="ARBA00005709"/>
    </source>
</evidence>
<feature type="domain" description="Flagellin N-terminal" evidence="5">
    <location>
        <begin position="5"/>
        <end position="141"/>
    </location>
</feature>
<dbReference type="PANTHER" id="PTHR42792:SF2">
    <property type="entry name" value="FLAGELLIN"/>
    <property type="match status" value="1"/>
</dbReference>
<evidence type="ECO:0000259" key="6">
    <source>
        <dbReference type="Pfam" id="PF00700"/>
    </source>
</evidence>
<dbReference type="Pfam" id="PF00700">
    <property type="entry name" value="Flagellin_C"/>
    <property type="match status" value="1"/>
</dbReference>